<keyword evidence="3" id="KW-1185">Reference proteome</keyword>
<evidence type="ECO:0000256" key="1">
    <source>
        <dbReference type="SAM" id="SignalP"/>
    </source>
</evidence>
<feature type="signal peptide" evidence="1">
    <location>
        <begin position="1"/>
        <end position="18"/>
    </location>
</feature>
<organism evidence="2 3">
    <name type="scientific">Shewanella polaris</name>
    <dbReference type="NCBI Taxonomy" id="2588449"/>
    <lineage>
        <taxon>Bacteria</taxon>
        <taxon>Pseudomonadati</taxon>
        <taxon>Pseudomonadota</taxon>
        <taxon>Gammaproteobacteria</taxon>
        <taxon>Alteromonadales</taxon>
        <taxon>Shewanellaceae</taxon>
        <taxon>Shewanella</taxon>
    </lineage>
</organism>
<dbReference type="EMBL" id="CP041036">
    <property type="protein sequence ID" value="QDE31400.1"/>
    <property type="molecule type" value="Genomic_DNA"/>
</dbReference>
<evidence type="ECO:0000313" key="2">
    <source>
        <dbReference type="EMBL" id="QDE31400.1"/>
    </source>
</evidence>
<name>A0A4Y5YF48_9GAMM</name>
<dbReference type="Proteomes" id="UP000319809">
    <property type="component" value="Chromosome"/>
</dbReference>
<proteinExistence type="predicted"/>
<evidence type="ECO:0000313" key="3">
    <source>
        <dbReference type="Proteomes" id="UP000319809"/>
    </source>
</evidence>
<dbReference type="KEGG" id="spol:FH971_10710"/>
<gene>
    <name evidence="2" type="ORF">FH971_10710</name>
</gene>
<feature type="chain" id="PRO_5021458718" evidence="1">
    <location>
        <begin position="19"/>
        <end position="248"/>
    </location>
</feature>
<reference evidence="2 3" key="1">
    <citation type="submission" date="2019-06" db="EMBL/GenBank/DDBJ databases">
        <title>The genome of Shewanella sp. SM1901.</title>
        <authorList>
            <person name="Cha Q."/>
        </authorList>
    </citation>
    <scope>NUCLEOTIDE SEQUENCE [LARGE SCALE GENOMIC DNA]</scope>
    <source>
        <strain evidence="2 3">SM1901</strain>
    </source>
</reference>
<dbReference type="RefSeq" id="WP_140234286.1">
    <property type="nucleotide sequence ID" value="NZ_CP041036.1"/>
</dbReference>
<keyword evidence="1" id="KW-0732">Signal</keyword>
<dbReference type="AlphaFoldDB" id="A0A4Y5YF48"/>
<accession>A0A4Y5YF48</accession>
<sequence>MRLWILISLACLPITSWACEPLPAELEAVIDNSRPLLLGEIHGSVETPQWIENIVCNQLKKGPVTLAVELLNSQTDVSGNSSRFEENITSSYQWNKLHTGKTSEAMFELLKGLLPLKKYGLTLVLFDDHENPRSLRMANRLKSYLGHESRLIVYGGNWHTKVIHDIRWSKDATNMGAYLKEWGANPLSINLLPVGGSTYNNQEQGPKVYLIKERQLPKNKLLISASETSGYHWHLNIGRISPSLPKVR</sequence>
<protein>
    <submittedName>
        <fullName evidence="2">Erythromycin esterase family protein</fullName>
    </submittedName>
</protein>